<organism evidence="1 2">
    <name type="scientific">Streptomyces hintoniae</name>
    <dbReference type="NCBI Taxonomy" id="3075521"/>
    <lineage>
        <taxon>Bacteria</taxon>
        <taxon>Bacillati</taxon>
        <taxon>Actinomycetota</taxon>
        <taxon>Actinomycetes</taxon>
        <taxon>Kitasatosporales</taxon>
        <taxon>Streptomycetaceae</taxon>
        <taxon>Streptomyces</taxon>
    </lineage>
</organism>
<name>A0ABU2V057_9ACTN</name>
<dbReference type="Proteomes" id="UP001180489">
    <property type="component" value="Unassembled WGS sequence"/>
</dbReference>
<dbReference type="EMBL" id="JAVRFF010000389">
    <property type="protein sequence ID" value="MDT0478362.1"/>
    <property type="molecule type" value="Genomic_DNA"/>
</dbReference>
<gene>
    <name evidence="1" type="ORF">RM863_40280</name>
</gene>
<evidence type="ECO:0000313" key="2">
    <source>
        <dbReference type="Proteomes" id="UP001180489"/>
    </source>
</evidence>
<keyword evidence="2" id="KW-1185">Reference proteome</keyword>
<comment type="caution">
    <text evidence="1">The sequence shown here is derived from an EMBL/GenBank/DDBJ whole genome shotgun (WGS) entry which is preliminary data.</text>
</comment>
<feature type="non-terminal residue" evidence="1">
    <location>
        <position position="75"/>
    </location>
</feature>
<sequence length="75" mass="8551">MLYAGLDVILTARLEPVLRRELRRLGVRDQLVTYEHELARICTVMMRTGLVLDVEYTRGLDGQLGDDAERYAAEA</sequence>
<proteinExistence type="predicted"/>
<reference evidence="1" key="1">
    <citation type="submission" date="2024-05" db="EMBL/GenBank/DDBJ databases">
        <title>30 novel species of actinomycetes from the DSMZ collection.</title>
        <authorList>
            <person name="Nouioui I."/>
        </authorList>
    </citation>
    <scope>NUCLEOTIDE SEQUENCE</scope>
    <source>
        <strain evidence="1">DSM 41014</strain>
    </source>
</reference>
<accession>A0ABU2V057</accession>
<evidence type="ECO:0000313" key="1">
    <source>
        <dbReference type="EMBL" id="MDT0478362.1"/>
    </source>
</evidence>
<protein>
    <submittedName>
        <fullName evidence="1">DNA polymerase I</fullName>
    </submittedName>
</protein>